<dbReference type="PANTHER" id="PTHR42756">
    <property type="entry name" value="TRANSCRIPTIONAL REGULATOR, MARR"/>
    <property type="match status" value="1"/>
</dbReference>
<evidence type="ECO:0000256" key="5">
    <source>
        <dbReference type="ARBA" id="ARBA00046337"/>
    </source>
</evidence>
<evidence type="ECO:0000256" key="4">
    <source>
        <dbReference type="ARBA" id="ARBA00023163"/>
    </source>
</evidence>
<dbReference type="Proteomes" id="UP001595826">
    <property type="component" value="Unassembled WGS sequence"/>
</dbReference>
<evidence type="ECO:0000256" key="3">
    <source>
        <dbReference type="ARBA" id="ARBA00023125"/>
    </source>
</evidence>
<dbReference type="Pfam" id="PF22381">
    <property type="entry name" value="Staph_reg_Sar_Rot"/>
    <property type="match status" value="1"/>
</dbReference>
<reference evidence="10" key="1">
    <citation type="journal article" date="2019" name="Int. J. Syst. Evol. Microbiol.">
        <title>The Global Catalogue of Microorganisms (GCM) 10K type strain sequencing project: providing services to taxonomists for standard genome sequencing and annotation.</title>
        <authorList>
            <consortium name="The Broad Institute Genomics Platform"/>
            <consortium name="The Broad Institute Genome Sequencing Center for Infectious Disease"/>
            <person name="Wu L."/>
            <person name="Ma J."/>
        </authorList>
    </citation>
    <scope>NUCLEOTIDE SEQUENCE [LARGE SCALE GENOMIC DNA]</scope>
    <source>
        <strain evidence="10">CECT 8655</strain>
    </source>
</reference>
<dbReference type="EMBL" id="JBHSCY010000001">
    <property type="protein sequence ID" value="MFC4267310.1"/>
    <property type="molecule type" value="Genomic_DNA"/>
</dbReference>
<feature type="domain" description="HTH marR-type" evidence="8">
    <location>
        <begin position="1"/>
        <end position="141"/>
    </location>
</feature>
<evidence type="ECO:0000256" key="6">
    <source>
        <dbReference type="ARBA" id="ARBA00047188"/>
    </source>
</evidence>
<protein>
    <recommendedName>
        <fullName evidence="6">HTH-type transcriptional regulator SarZ</fullName>
    </recommendedName>
    <alternativeName>
        <fullName evidence="7">Staphylococcal accessory regulator Z</fullName>
    </alternativeName>
</protein>
<keyword evidence="2" id="KW-0805">Transcription regulation</keyword>
<dbReference type="RefSeq" id="WP_377407106.1">
    <property type="nucleotide sequence ID" value="NZ_JBHSCY010000001.1"/>
</dbReference>
<comment type="caution">
    <text evidence="9">The sequence shown here is derived from an EMBL/GenBank/DDBJ whole genome shotgun (WGS) entry which is preliminary data.</text>
</comment>
<accession>A0ABV8R5Q8</accession>
<dbReference type="SUPFAM" id="SSF46785">
    <property type="entry name" value="Winged helix' DNA-binding domain"/>
    <property type="match status" value="1"/>
</dbReference>
<dbReference type="PANTHER" id="PTHR42756:SF1">
    <property type="entry name" value="TRANSCRIPTIONAL REPRESSOR OF EMRAB OPERON"/>
    <property type="match status" value="1"/>
</dbReference>
<evidence type="ECO:0000313" key="10">
    <source>
        <dbReference type="Proteomes" id="UP001595826"/>
    </source>
</evidence>
<dbReference type="PROSITE" id="PS50995">
    <property type="entry name" value="HTH_MARR_2"/>
    <property type="match status" value="1"/>
</dbReference>
<keyword evidence="3" id="KW-0238">DNA-binding</keyword>
<comment type="similarity">
    <text evidence="5">Belongs to the SarZ family.</text>
</comment>
<comment type="subcellular location">
    <subcellularLocation>
        <location evidence="1">Cytoplasm</location>
    </subcellularLocation>
</comment>
<name>A0ABV8R5Q8_9FLAO</name>
<evidence type="ECO:0000256" key="1">
    <source>
        <dbReference type="ARBA" id="ARBA00004496"/>
    </source>
</evidence>
<gene>
    <name evidence="9" type="ORF">ACFOWD_00200</name>
</gene>
<proteinExistence type="inferred from homology"/>
<evidence type="ECO:0000313" key="9">
    <source>
        <dbReference type="EMBL" id="MFC4267310.1"/>
    </source>
</evidence>
<keyword evidence="10" id="KW-1185">Reference proteome</keyword>
<dbReference type="SMART" id="SM00347">
    <property type="entry name" value="HTH_MARR"/>
    <property type="match status" value="1"/>
</dbReference>
<evidence type="ECO:0000256" key="7">
    <source>
        <dbReference type="ARBA" id="ARBA00047207"/>
    </source>
</evidence>
<sequence>MNLIMMLNSKQSPDFLIKTAWHSIQRMYADIARKNGITQAMGFVLISIEKQGSSPSEIAKNVGIKTISLTRIFNDLENRKLITRNIDTNDGRKVILKLTREGIEARKIISEIITEFNNLLCQNITEAELLTLKKIIFKIESVAEQFVANVEKQNANT</sequence>
<dbReference type="InterPro" id="IPR036388">
    <property type="entry name" value="WH-like_DNA-bd_sf"/>
</dbReference>
<dbReference type="Gene3D" id="1.10.10.10">
    <property type="entry name" value="Winged helix-like DNA-binding domain superfamily/Winged helix DNA-binding domain"/>
    <property type="match status" value="1"/>
</dbReference>
<dbReference type="PRINTS" id="PR00598">
    <property type="entry name" value="HTHMARR"/>
</dbReference>
<dbReference type="InterPro" id="IPR055166">
    <property type="entry name" value="Transc_reg_Sar_Rot_HTH"/>
</dbReference>
<dbReference type="InterPro" id="IPR036390">
    <property type="entry name" value="WH_DNA-bd_sf"/>
</dbReference>
<dbReference type="InterPro" id="IPR000835">
    <property type="entry name" value="HTH_MarR-typ"/>
</dbReference>
<organism evidence="9 10">
    <name type="scientific">Polaribacter marinivivus</name>
    <dbReference type="NCBI Taxonomy" id="1524260"/>
    <lineage>
        <taxon>Bacteria</taxon>
        <taxon>Pseudomonadati</taxon>
        <taxon>Bacteroidota</taxon>
        <taxon>Flavobacteriia</taxon>
        <taxon>Flavobacteriales</taxon>
        <taxon>Flavobacteriaceae</taxon>
    </lineage>
</organism>
<evidence type="ECO:0000256" key="2">
    <source>
        <dbReference type="ARBA" id="ARBA00023015"/>
    </source>
</evidence>
<evidence type="ECO:0000259" key="8">
    <source>
        <dbReference type="PROSITE" id="PS50995"/>
    </source>
</evidence>
<keyword evidence="4" id="KW-0804">Transcription</keyword>